<dbReference type="Proteomes" id="UP000257109">
    <property type="component" value="Unassembled WGS sequence"/>
</dbReference>
<dbReference type="AlphaFoldDB" id="A0A371EQS7"/>
<accession>A0A371EQS7</accession>
<evidence type="ECO:0000313" key="2">
    <source>
        <dbReference type="Proteomes" id="UP000257109"/>
    </source>
</evidence>
<reference evidence="1" key="1">
    <citation type="submission" date="2018-05" db="EMBL/GenBank/DDBJ databases">
        <title>Draft genome of Mucuna pruriens seed.</title>
        <authorList>
            <person name="Nnadi N.E."/>
            <person name="Vos R."/>
            <person name="Hasami M.H."/>
            <person name="Devisetty U.K."/>
            <person name="Aguiy J.C."/>
        </authorList>
    </citation>
    <scope>NUCLEOTIDE SEQUENCE [LARGE SCALE GENOMIC DNA]</scope>
    <source>
        <strain evidence="1">JCA_2017</strain>
    </source>
</reference>
<gene>
    <name evidence="1" type="ORF">CR513_52712</name>
</gene>
<evidence type="ECO:0000313" key="1">
    <source>
        <dbReference type="EMBL" id="RDX68316.1"/>
    </source>
</evidence>
<name>A0A371EQS7_MUCPR</name>
<feature type="non-terminal residue" evidence="1">
    <location>
        <position position="1"/>
    </location>
</feature>
<evidence type="ECO:0008006" key="3">
    <source>
        <dbReference type="Google" id="ProtNLM"/>
    </source>
</evidence>
<dbReference type="EMBL" id="QJKJ01012595">
    <property type="protein sequence ID" value="RDX68316.1"/>
    <property type="molecule type" value="Genomic_DNA"/>
</dbReference>
<proteinExistence type="predicted"/>
<dbReference type="OrthoDB" id="1425436at2759"/>
<organism evidence="1 2">
    <name type="scientific">Mucuna pruriens</name>
    <name type="common">Velvet bean</name>
    <name type="synonym">Dolichos pruriens</name>
    <dbReference type="NCBI Taxonomy" id="157652"/>
    <lineage>
        <taxon>Eukaryota</taxon>
        <taxon>Viridiplantae</taxon>
        <taxon>Streptophyta</taxon>
        <taxon>Embryophyta</taxon>
        <taxon>Tracheophyta</taxon>
        <taxon>Spermatophyta</taxon>
        <taxon>Magnoliopsida</taxon>
        <taxon>eudicotyledons</taxon>
        <taxon>Gunneridae</taxon>
        <taxon>Pentapetalae</taxon>
        <taxon>rosids</taxon>
        <taxon>fabids</taxon>
        <taxon>Fabales</taxon>
        <taxon>Fabaceae</taxon>
        <taxon>Papilionoideae</taxon>
        <taxon>50 kb inversion clade</taxon>
        <taxon>NPAAA clade</taxon>
        <taxon>indigoferoid/millettioid clade</taxon>
        <taxon>Phaseoleae</taxon>
        <taxon>Mucuna</taxon>
    </lineage>
</organism>
<keyword evidence="2" id="KW-1185">Reference proteome</keyword>
<protein>
    <recommendedName>
        <fullName evidence="3">Retrotransposon gag domain-containing protein</fullName>
    </recommendedName>
</protein>
<comment type="caution">
    <text evidence="1">The sequence shown here is derived from an EMBL/GenBank/DDBJ whole genome shotgun (WGS) entry which is preliminary data.</text>
</comment>
<sequence length="141" mass="16228">MTSSLSFNEQIDNTPIPSQFREPVINPFDNSQDPRVHLQVFQTQVYISGGNDLLSCKPFPDLFDIKQSKTETLKQYLTWFNVAMIQVDEQDQKFFVTTFQKGLRVSPFSDSLALSRLASMIEIMAQAKKHVEADEDKEDYL</sequence>